<dbReference type="CDD" id="cd00200">
    <property type="entry name" value="WD40"/>
    <property type="match status" value="1"/>
</dbReference>
<feature type="repeat" description="WD" evidence="5">
    <location>
        <begin position="285"/>
        <end position="316"/>
    </location>
</feature>
<organism evidence="7 8">
    <name type="scientific">Blepharisma stoltei</name>
    <dbReference type="NCBI Taxonomy" id="1481888"/>
    <lineage>
        <taxon>Eukaryota</taxon>
        <taxon>Sar</taxon>
        <taxon>Alveolata</taxon>
        <taxon>Ciliophora</taxon>
        <taxon>Postciliodesmatophora</taxon>
        <taxon>Heterotrichea</taxon>
        <taxon>Heterotrichida</taxon>
        <taxon>Blepharismidae</taxon>
        <taxon>Blepharisma</taxon>
    </lineage>
</organism>
<evidence type="ECO:0000313" key="8">
    <source>
        <dbReference type="Proteomes" id="UP001162131"/>
    </source>
</evidence>
<dbReference type="Gene3D" id="2.130.10.10">
    <property type="entry name" value="YVTN repeat-like/Quinoprotein amine dehydrogenase"/>
    <property type="match status" value="3"/>
</dbReference>
<evidence type="ECO:0000256" key="4">
    <source>
        <dbReference type="ARBA" id="ARBA00023242"/>
    </source>
</evidence>
<dbReference type="InterPro" id="IPR036322">
    <property type="entry name" value="WD40_repeat_dom_sf"/>
</dbReference>
<evidence type="ECO:0000256" key="6">
    <source>
        <dbReference type="SAM" id="Phobius"/>
    </source>
</evidence>
<feature type="transmembrane region" description="Helical" evidence="6">
    <location>
        <begin position="966"/>
        <end position="987"/>
    </location>
</feature>
<dbReference type="Proteomes" id="UP001162131">
    <property type="component" value="Unassembled WGS sequence"/>
</dbReference>
<feature type="repeat" description="WD" evidence="5">
    <location>
        <begin position="494"/>
        <end position="529"/>
    </location>
</feature>
<dbReference type="PROSITE" id="PS50082">
    <property type="entry name" value="WD_REPEATS_2"/>
    <property type="match status" value="9"/>
</dbReference>
<evidence type="ECO:0000313" key="7">
    <source>
        <dbReference type="EMBL" id="CAG9313823.1"/>
    </source>
</evidence>
<dbReference type="PROSITE" id="PS00678">
    <property type="entry name" value="WD_REPEATS_1"/>
    <property type="match status" value="6"/>
</dbReference>
<dbReference type="EMBL" id="CAJZBQ010000011">
    <property type="protein sequence ID" value="CAG9313823.1"/>
    <property type="molecule type" value="Genomic_DNA"/>
</dbReference>
<sequence length="1179" mass="135963">MSFYEGEYSMLIDKEVSSMDYFLSAIKSIENRPKMYSINCSQAPKCLGLYQGSLIFVGLNDGNVLKINIKENYAETSFKCHDSAVKSMAIDQNKNEIFTSRGDEIIKRWNLDGDLLDEYKTQSENITALCLAQKFIVSGDKEGKICWVEKKTKELKNSQYAHIGKIKTLASKAKYTASAGNDAVIKIFSSESLDQLFVLSGHTREIYKLEFSNNEDFLISAGGDNTISVWDLNTKMISTVFSGHENWVRTFCLCPSEEYIISGTFDHNVRFWNLKSKESEPEGSFPAHEKAIIGICSYNEGNTIITASKDKTIKIWYLLDSEENIKELQGHSDMVTDLVLDEKIMYSSSMDGSICVWNLQRIESDPIAKMIGHEKGIRDIELSPLKGFLYSASEDGTIKVWDTTSRECNATLTAHEHIFLCVTCNDKLILAGGASGNISVWDAATRVLIKTLKGHWNGVSHIKLTRETNKLYSSSYDRTIRIWDLIEFRQLKKINAHDGAVTKIELSKIENFLASSSIDKLINLWETDSLIETSLRGHSWDINSLCISNDEKYLYSGSKDGALIVWFIAERVELVRLQMNGSINAIIDIPYERAIAHTLDNKIILRKNLDSTTELRSYPKKHSFLFYSYVKNLLKGKHVPYTNQWNNYIIFPMRVNLLHIYAYLNDHKKIKKAMTNLCRFLITSKGENPLSIALDRKASRSADEIIKKIANISSILRPYVFHAIESQITKLPKYKLSNIHLLYEAVFPRWKKKNLPKFGVISNDSIVKSENMDIKIEQLCEPHAKDGESIIFKQSLCRISLSLGSKESRKFLKRLLYCDDTEVFQIQFIQVILQYKFQQVRKLLFIQLGLSLLNLILLIFYAISYRYSLWYIIPLMLINTIYFLFGVLQWIHNTKSYFRDFWNWLESIRIFMVYVCTCLSLISAEHMQIPLTICIFISMFRVFVFFRVFDKTRYMIRMIVEVIKDIVPFLLILLMATFTISLGFYLASDFQTKLPTQILNSYLLNFGQLNADDENVMVWCVISFAFFLNPLVLMNLLIAIMGDTFDRVQYSMTIANYKEIISLVLEMEAGLLWRRGNNQKFYIQQCLERDGRTTSDTLLWEGKIKNIQREIKSINENVRENQKTLGEILRATSSMDKKISLMQVQKNNFVEKPRECSQFEFKDMTKTLLKGILKPKINT</sequence>
<keyword evidence="3" id="KW-0677">Repeat</keyword>
<evidence type="ECO:0000256" key="5">
    <source>
        <dbReference type="PROSITE-ProRule" id="PRU00221"/>
    </source>
</evidence>
<dbReference type="Pfam" id="PF00400">
    <property type="entry name" value="WD40"/>
    <property type="match status" value="9"/>
</dbReference>
<evidence type="ECO:0000256" key="3">
    <source>
        <dbReference type="ARBA" id="ARBA00022737"/>
    </source>
</evidence>
<keyword evidence="6" id="KW-0472">Membrane</keyword>
<evidence type="ECO:0000256" key="2">
    <source>
        <dbReference type="ARBA" id="ARBA00022574"/>
    </source>
</evidence>
<dbReference type="PANTHER" id="PTHR19848:SF0">
    <property type="entry name" value="NOTCHLESS PROTEIN HOMOLOG 1"/>
    <property type="match status" value="1"/>
</dbReference>
<dbReference type="SMART" id="SM00320">
    <property type="entry name" value="WD40"/>
    <property type="match status" value="12"/>
</dbReference>
<feature type="transmembrane region" description="Helical" evidence="6">
    <location>
        <begin position="869"/>
        <end position="891"/>
    </location>
</feature>
<gene>
    <name evidence="7" type="ORF">BSTOLATCC_MIC9627</name>
</gene>
<keyword evidence="6" id="KW-0812">Transmembrane</keyword>
<feature type="transmembrane region" description="Helical" evidence="6">
    <location>
        <begin position="1016"/>
        <end position="1042"/>
    </location>
</feature>
<reference evidence="7" key="1">
    <citation type="submission" date="2021-09" db="EMBL/GenBank/DDBJ databases">
        <authorList>
            <consortium name="AG Swart"/>
            <person name="Singh M."/>
            <person name="Singh A."/>
            <person name="Seah K."/>
            <person name="Emmerich C."/>
        </authorList>
    </citation>
    <scope>NUCLEOTIDE SEQUENCE</scope>
    <source>
        <strain evidence="7">ATCC30299</strain>
    </source>
</reference>
<feature type="repeat" description="WD" evidence="5">
    <location>
        <begin position="535"/>
        <end position="566"/>
    </location>
</feature>
<accession>A0AAU9IKX1</accession>
<evidence type="ECO:0008006" key="9">
    <source>
        <dbReference type="Google" id="ProtNLM"/>
    </source>
</evidence>
<feature type="repeat" description="WD" evidence="5">
    <location>
        <begin position="78"/>
        <end position="112"/>
    </location>
</feature>
<feature type="repeat" description="WD" evidence="5">
    <location>
        <begin position="328"/>
        <end position="360"/>
    </location>
</feature>
<feature type="transmembrane region" description="Helical" evidence="6">
    <location>
        <begin position="843"/>
        <end position="863"/>
    </location>
</feature>
<feature type="repeat" description="WD" evidence="5">
    <location>
        <begin position="241"/>
        <end position="282"/>
    </location>
</feature>
<protein>
    <recommendedName>
        <fullName evidence="9">Ion transport domain-containing protein</fullName>
    </recommendedName>
</protein>
<keyword evidence="4" id="KW-0539">Nucleus</keyword>
<keyword evidence="8" id="KW-1185">Reference proteome</keyword>
<dbReference type="InterPro" id="IPR015943">
    <property type="entry name" value="WD40/YVTN_repeat-like_dom_sf"/>
</dbReference>
<dbReference type="PANTHER" id="PTHR19848">
    <property type="entry name" value="WD40 REPEAT PROTEIN"/>
    <property type="match status" value="1"/>
</dbReference>
<dbReference type="PROSITE" id="PS50294">
    <property type="entry name" value="WD_REPEATS_REGION"/>
    <property type="match status" value="8"/>
</dbReference>
<keyword evidence="6" id="KW-1133">Transmembrane helix</keyword>
<dbReference type="AlphaFoldDB" id="A0AAU9IKX1"/>
<comment type="caution">
    <text evidence="7">The sequence shown here is derived from an EMBL/GenBank/DDBJ whole genome shotgun (WGS) entry which is preliminary data.</text>
</comment>
<dbReference type="SUPFAM" id="SSF50978">
    <property type="entry name" value="WD40 repeat-like"/>
    <property type="match status" value="3"/>
</dbReference>
<proteinExistence type="predicted"/>
<name>A0AAU9IKX1_9CILI</name>
<feature type="transmembrane region" description="Helical" evidence="6">
    <location>
        <begin position="928"/>
        <end position="946"/>
    </location>
</feature>
<dbReference type="InterPro" id="IPR019775">
    <property type="entry name" value="WD40_repeat_CS"/>
</dbReference>
<evidence type="ECO:0000256" key="1">
    <source>
        <dbReference type="ARBA" id="ARBA00004604"/>
    </source>
</evidence>
<dbReference type="InterPro" id="IPR001680">
    <property type="entry name" value="WD40_rpt"/>
</dbReference>
<dbReference type="PRINTS" id="PR00320">
    <property type="entry name" value="GPROTEINBRPT"/>
</dbReference>
<feature type="repeat" description="WD" evidence="5">
    <location>
        <begin position="370"/>
        <end position="411"/>
    </location>
</feature>
<feature type="repeat" description="WD" evidence="5">
    <location>
        <begin position="199"/>
        <end position="240"/>
    </location>
</feature>
<comment type="subcellular location">
    <subcellularLocation>
        <location evidence="1">Nucleus</location>
        <location evidence="1">Nucleolus</location>
    </subcellularLocation>
</comment>
<keyword evidence="2 5" id="KW-0853">WD repeat</keyword>
<dbReference type="InterPro" id="IPR020472">
    <property type="entry name" value="WD40_PAC1"/>
</dbReference>
<feature type="repeat" description="WD" evidence="5">
    <location>
        <begin position="452"/>
        <end position="493"/>
    </location>
</feature>